<proteinExistence type="predicted"/>
<gene>
    <name evidence="2" type="ORF">FPE_LOCUS25735</name>
</gene>
<evidence type="ECO:0000256" key="1">
    <source>
        <dbReference type="SAM" id="MobiDB-lite"/>
    </source>
</evidence>
<reference evidence="2" key="1">
    <citation type="submission" date="2023-05" db="EMBL/GenBank/DDBJ databases">
        <authorList>
            <person name="Huff M."/>
        </authorList>
    </citation>
    <scope>NUCLEOTIDE SEQUENCE</scope>
</reference>
<feature type="region of interest" description="Disordered" evidence="1">
    <location>
        <begin position="1"/>
        <end position="34"/>
    </location>
</feature>
<name>A0AAD2A3H7_9LAMI</name>
<evidence type="ECO:0000313" key="2">
    <source>
        <dbReference type="EMBL" id="CAI9778305.1"/>
    </source>
</evidence>
<keyword evidence="3" id="KW-1185">Reference proteome</keyword>
<evidence type="ECO:0000313" key="3">
    <source>
        <dbReference type="Proteomes" id="UP000834106"/>
    </source>
</evidence>
<organism evidence="2 3">
    <name type="scientific">Fraxinus pennsylvanica</name>
    <dbReference type="NCBI Taxonomy" id="56036"/>
    <lineage>
        <taxon>Eukaryota</taxon>
        <taxon>Viridiplantae</taxon>
        <taxon>Streptophyta</taxon>
        <taxon>Embryophyta</taxon>
        <taxon>Tracheophyta</taxon>
        <taxon>Spermatophyta</taxon>
        <taxon>Magnoliopsida</taxon>
        <taxon>eudicotyledons</taxon>
        <taxon>Gunneridae</taxon>
        <taxon>Pentapetalae</taxon>
        <taxon>asterids</taxon>
        <taxon>lamiids</taxon>
        <taxon>Lamiales</taxon>
        <taxon>Oleaceae</taxon>
        <taxon>Oleeae</taxon>
        <taxon>Fraxinus</taxon>
    </lineage>
</organism>
<dbReference type="EMBL" id="OU503051">
    <property type="protein sequence ID" value="CAI9778305.1"/>
    <property type="molecule type" value="Genomic_DNA"/>
</dbReference>
<feature type="compositionally biased region" description="Polar residues" evidence="1">
    <location>
        <begin position="1"/>
        <end position="21"/>
    </location>
</feature>
<dbReference type="AlphaFoldDB" id="A0AAD2A3H7"/>
<dbReference type="Proteomes" id="UP000834106">
    <property type="component" value="Chromosome 16"/>
</dbReference>
<sequence length="164" mass="18156">MEHNFSPWQSSPDRTWFTSGSPDKLPSAPSHTQAAQGRVRKTARMASYSSHVQCLYGEGLDCIADEELLEEFTPRTIGRKRKLRRTLSTQSTETSTVARSMTRTADYSATLVTQGNMRCLQPSCRSVASIWEQIATGSTKVTSSPLTRRPQIPAAQSRVVLLPP</sequence>
<protein>
    <submittedName>
        <fullName evidence="2">Uncharacterized protein</fullName>
    </submittedName>
</protein>
<accession>A0AAD2A3H7</accession>